<comment type="caution">
    <text evidence="1">The sequence shown here is derived from an EMBL/GenBank/DDBJ whole genome shotgun (WGS) entry which is preliminary data.</text>
</comment>
<reference evidence="1" key="1">
    <citation type="submission" date="2020-03" db="EMBL/GenBank/DDBJ databases">
        <title>Complete genome sequence of sixteen Streptomyces strains facilitates identification of candidate genes involved in plant growth-promotion in grain legumes and cereals.</title>
        <authorList>
            <person name="Gopalakrishnan S."/>
            <person name="Thakur V."/>
            <person name="Saxena R."/>
            <person name="Vadlamudi S."/>
            <person name="Purohit S."/>
            <person name="Kumar V."/>
            <person name="Rathore A."/>
            <person name="Chitikineni A."/>
            <person name="Varshney R.K."/>
        </authorList>
    </citation>
    <scope>NUCLEOTIDE SEQUENCE</scope>
    <source>
        <strain evidence="1">CAI-93</strain>
    </source>
</reference>
<accession>A0ACC7Y2T0</accession>
<sequence length="102" mass="11383">MSFLRFATDEVKEMAGKLEQSGGHMKGASKEMKRADTKQVGHKALESACDDFAESWNYGFGQLSKLTKGVSKFANKVAEEFARLDQKLYDELKKASDGRGER</sequence>
<organism evidence="1 2">
    <name type="scientific">Streptomyces fungicidicus</name>
    <dbReference type="NCBI Taxonomy" id="68203"/>
    <lineage>
        <taxon>Bacteria</taxon>
        <taxon>Bacillati</taxon>
        <taxon>Actinomycetota</taxon>
        <taxon>Actinomycetes</taxon>
        <taxon>Kitasatosporales</taxon>
        <taxon>Streptomycetaceae</taxon>
        <taxon>Streptomyces</taxon>
    </lineage>
</organism>
<name>A0ACC7Y2T0_9ACTN</name>
<evidence type="ECO:0000313" key="2">
    <source>
        <dbReference type="Proteomes" id="UP000556843"/>
    </source>
</evidence>
<dbReference type="Proteomes" id="UP000556843">
    <property type="component" value="Unassembled WGS sequence"/>
</dbReference>
<keyword evidence="2" id="KW-1185">Reference proteome</keyword>
<proteinExistence type="predicted"/>
<evidence type="ECO:0000313" key="1">
    <source>
        <dbReference type="EMBL" id="NUV76257.1"/>
    </source>
</evidence>
<protein>
    <submittedName>
        <fullName evidence="1">Uncharacterized protein</fullName>
    </submittedName>
</protein>
<gene>
    <name evidence="1" type="ORF">G6W56_19300</name>
</gene>
<dbReference type="EMBL" id="JAANNW010000017">
    <property type="protein sequence ID" value="NUV76257.1"/>
    <property type="molecule type" value="Genomic_DNA"/>
</dbReference>